<feature type="domain" description="Helix-turn-helix" evidence="1">
    <location>
        <begin position="10"/>
        <end position="58"/>
    </location>
</feature>
<evidence type="ECO:0000259" key="1">
    <source>
        <dbReference type="Pfam" id="PF12728"/>
    </source>
</evidence>
<organism evidence="2 3">
    <name type="scientific">[Ruminococcus] torques</name>
    <dbReference type="NCBI Taxonomy" id="33039"/>
    <lineage>
        <taxon>Bacteria</taxon>
        <taxon>Bacillati</taxon>
        <taxon>Bacillota</taxon>
        <taxon>Clostridia</taxon>
        <taxon>Lachnospirales</taxon>
        <taxon>Lachnospiraceae</taxon>
        <taxon>Mediterraneibacter</taxon>
    </lineage>
</organism>
<reference evidence="2 3" key="1">
    <citation type="submission" date="2015-09" db="EMBL/GenBank/DDBJ databases">
        <authorList>
            <consortium name="Pathogen Informatics"/>
        </authorList>
    </citation>
    <scope>NUCLEOTIDE SEQUENCE [LARGE SCALE GENOMIC DNA]</scope>
    <source>
        <strain evidence="2 3">2789STDY5834841</strain>
    </source>
</reference>
<dbReference type="InterPro" id="IPR036388">
    <property type="entry name" value="WH-like_DNA-bd_sf"/>
</dbReference>
<dbReference type="Pfam" id="PF12728">
    <property type="entry name" value="HTH_17"/>
    <property type="match status" value="1"/>
</dbReference>
<dbReference type="SUPFAM" id="SSF46955">
    <property type="entry name" value="Putative DNA-binding domain"/>
    <property type="match status" value="1"/>
</dbReference>
<dbReference type="EMBL" id="CYZO01000016">
    <property type="protein sequence ID" value="CUO02674.1"/>
    <property type="molecule type" value="Genomic_DNA"/>
</dbReference>
<evidence type="ECO:0000313" key="2">
    <source>
        <dbReference type="EMBL" id="CUO02674.1"/>
    </source>
</evidence>
<dbReference type="RefSeq" id="WP_022002990.1">
    <property type="nucleotide sequence ID" value="NZ_CYZO01000016.1"/>
</dbReference>
<dbReference type="InterPro" id="IPR010093">
    <property type="entry name" value="SinI_DNA-bd"/>
</dbReference>
<evidence type="ECO:0000313" key="3">
    <source>
        <dbReference type="Proteomes" id="UP000095787"/>
    </source>
</evidence>
<name>A0A174BPH5_9FIRM</name>
<dbReference type="InterPro" id="IPR041657">
    <property type="entry name" value="HTH_17"/>
</dbReference>
<sequence length="64" mass="7440">MSEVIDDKWIGIEAAAEYLDVNKDSIRNWIKKEFGIPAHKIGKQWKFKKSELDEWVKSGKSAMD</sequence>
<dbReference type="Gene3D" id="1.10.10.10">
    <property type="entry name" value="Winged helix-like DNA-binding domain superfamily/Winged helix DNA-binding domain"/>
    <property type="match status" value="1"/>
</dbReference>
<dbReference type="GO" id="GO:0003677">
    <property type="term" value="F:DNA binding"/>
    <property type="evidence" value="ECO:0007669"/>
    <property type="project" value="InterPro"/>
</dbReference>
<dbReference type="AlphaFoldDB" id="A0A174BPH5"/>
<protein>
    <submittedName>
        <fullName evidence="2">DNA binding domain, excisionase family</fullName>
    </submittedName>
</protein>
<dbReference type="NCBIfam" id="TIGR01764">
    <property type="entry name" value="excise"/>
    <property type="match status" value="1"/>
</dbReference>
<dbReference type="Proteomes" id="UP000095787">
    <property type="component" value="Unassembled WGS sequence"/>
</dbReference>
<accession>A0A174BPH5</accession>
<dbReference type="InterPro" id="IPR009061">
    <property type="entry name" value="DNA-bd_dom_put_sf"/>
</dbReference>
<proteinExistence type="predicted"/>
<gene>
    <name evidence="2" type="ORF">ERS852456_01412</name>
</gene>